<dbReference type="EMBL" id="LAZR01008142">
    <property type="protein sequence ID" value="KKM80680.1"/>
    <property type="molecule type" value="Genomic_DNA"/>
</dbReference>
<organism evidence="1">
    <name type="scientific">marine sediment metagenome</name>
    <dbReference type="NCBI Taxonomy" id="412755"/>
    <lineage>
        <taxon>unclassified sequences</taxon>
        <taxon>metagenomes</taxon>
        <taxon>ecological metagenomes</taxon>
    </lineage>
</organism>
<sequence>MTITEEMAVKALRRFRKEQKQRTRGTYTGCYCNGCVECMKLALEEVLKET</sequence>
<protein>
    <submittedName>
        <fullName evidence="1">Uncharacterized protein</fullName>
    </submittedName>
</protein>
<dbReference type="AlphaFoldDB" id="A0A0F9MVJ4"/>
<reference evidence="1" key="1">
    <citation type="journal article" date="2015" name="Nature">
        <title>Complex archaea that bridge the gap between prokaryotes and eukaryotes.</title>
        <authorList>
            <person name="Spang A."/>
            <person name="Saw J.H."/>
            <person name="Jorgensen S.L."/>
            <person name="Zaremba-Niedzwiedzka K."/>
            <person name="Martijn J."/>
            <person name="Lind A.E."/>
            <person name="van Eijk R."/>
            <person name="Schleper C."/>
            <person name="Guy L."/>
            <person name="Ettema T.J."/>
        </authorList>
    </citation>
    <scope>NUCLEOTIDE SEQUENCE</scope>
</reference>
<accession>A0A0F9MVJ4</accession>
<evidence type="ECO:0000313" key="1">
    <source>
        <dbReference type="EMBL" id="KKM80680.1"/>
    </source>
</evidence>
<name>A0A0F9MVJ4_9ZZZZ</name>
<proteinExistence type="predicted"/>
<gene>
    <name evidence="1" type="ORF">LCGC14_1337350</name>
</gene>
<comment type="caution">
    <text evidence="1">The sequence shown here is derived from an EMBL/GenBank/DDBJ whole genome shotgun (WGS) entry which is preliminary data.</text>
</comment>